<keyword evidence="2" id="KW-1185">Reference proteome</keyword>
<evidence type="ECO:0000313" key="1">
    <source>
        <dbReference type="EMBL" id="TKR96920.1"/>
    </source>
</evidence>
<dbReference type="EMBL" id="AZBU02000002">
    <property type="protein sequence ID" value="TKR96920.1"/>
    <property type="molecule type" value="Genomic_DNA"/>
</dbReference>
<proteinExistence type="predicted"/>
<gene>
    <name evidence="1" type="ORF">L596_010869</name>
</gene>
<evidence type="ECO:0000313" key="2">
    <source>
        <dbReference type="Proteomes" id="UP000298663"/>
    </source>
</evidence>
<dbReference type="Proteomes" id="UP000298663">
    <property type="component" value="Unassembled WGS sequence"/>
</dbReference>
<accession>A0A4U5PJX4</accession>
<reference evidence="1 2" key="2">
    <citation type="journal article" date="2019" name="G3 (Bethesda)">
        <title>Hybrid Assembly of the Genome of the Entomopathogenic Nematode Steinernema carpocapsae Identifies the X-Chromosome.</title>
        <authorList>
            <person name="Serra L."/>
            <person name="Macchietto M."/>
            <person name="Macias-Munoz A."/>
            <person name="McGill C.J."/>
            <person name="Rodriguez I.M."/>
            <person name="Rodriguez B."/>
            <person name="Murad R."/>
            <person name="Mortazavi A."/>
        </authorList>
    </citation>
    <scope>NUCLEOTIDE SEQUENCE [LARGE SCALE GENOMIC DNA]</scope>
    <source>
        <strain evidence="1 2">ALL</strain>
    </source>
</reference>
<protein>
    <submittedName>
        <fullName evidence="1">Uncharacterized protein</fullName>
    </submittedName>
</protein>
<organism evidence="1 2">
    <name type="scientific">Steinernema carpocapsae</name>
    <name type="common">Entomopathogenic nematode</name>
    <dbReference type="NCBI Taxonomy" id="34508"/>
    <lineage>
        <taxon>Eukaryota</taxon>
        <taxon>Metazoa</taxon>
        <taxon>Ecdysozoa</taxon>
        <taxon>Nematoda</taxon>
        <taxon>Chromadorea</taxon>
        <taxon>Rhabditida</taxon>
        <taxon>Tylenchina</taxon>
        <taxon>Panagrolaimomorpha</taxon>
        <taxon>Strongyloidoidea</taxon>
        <taxon>Steinernematidae</taxon>
        <taxon>Steinernema</taxon>
    </lineage>
</organism>
<dbReference type="OrthoDB" id="10441092at2759"/>
<dbReference type="AlphaFoldDB" id="A0A4U5PJX4"/>
<comment type="caution">
    <text evidence="1">The sequence shown here is derived from an EMBL/GenBank/DDBJ whole genome shotgun (WGS) entry which is preliminary data.</text>
</comment>
<reference evidence="1 2" key="1">
    <citation type="journal article" date="2015" name="Genome Biol.">
        <title>Comparative genomics of Steinernema reveals deeply conserved gene regulatory networks.</title>
        <authorList>
            <person name="Dillman A.R."/>
            <person name="Macchietto M."/>
            <person name="Porter C.F."/>
            <person name="Rogers A."/>
            <person name="Williams B."/>
            <person name="Antoshechkin I."/>
            <person name="Lee M.M."/>
            <person name="Goodwin Z."/>
            <person name="Lu X."/>
            <person name="Lewis E.E."/>
            <person name="Goodrich-Blair H."/>
            <person name="Stock S.P."/>
            <person name="Adams B.J."/>
            <person name="Sternberg P.W."/>
            <person name="Mortazavi A."/>
        </authorList>
    </citation>
    <scope>NUCLEOTIDE SEQUENCE [LARGE SCALE GENOMIC DNA]</scope>
    <source>
        <strain evidence="1 2">ALL</strain>
    </source>
</reference>
<sequence length="302" mass="35779">MDTIVITFCEAVAATVGICPETPVFANGNWTVSFQGHLSQRTDFHFHLTDVEGTWKYAFQVPNTPMVLHSSYRTMDQINALPHLNDLRVTKISLCRISETIFNVMVPFYYDLDYDVNVLLKFVLSRSQDRITNLTIKGVFEVDRDALLIDRFKDFYFEFIQIWNYRGIFNGLVRSHFSRNRWTHLDLRSDSWSVPFLRELRSHVLSPDFCSLFIERNNALRFGFEMFESIFQKFLENKWLGERKIIFKAQFEENAKDRLRNIYRSDLLINNYTDIYCWRNRSGQILEVYAGFGTNDWQVSVK</sequence>
<name>A0A4U5PJX4_STECR</name>